<dbReference type="Proteomes" id="UP000824166">
    <property type="component" value="Unassembled WGS sequence"/>
</dbReference>
<keyword evidence="3" id="KW-1185">Reference proteome</keyword>
<reference evidence="2 3" key="1">
    <citation type="submission" date="2021-06" db="EMBL/GenBank/DDBJ databases">
        <authorList>
            <person name="Jeong J.W."/>
        </authorList>
    </citation>
    <scope>NUCLEOTIDE SEQUENCE [LARGE SCALE GENOMIC DNA]</scope>
    <source>
        <strain evidence="2 3">MMS21-TAE1-1</strain>
    </source>
</reference>
<gene>
    <name evidence="2" type="ORF">KSW38_09345</name>
</gene>
<feature type="signal peptide" evidence="1">
    <location>
        <begin position="1"/>
        <end position="29"/>
    </location>
</feature>
<dbReference type="RefSeq" id="WP_216924495.1">
    <property type="nucleotide sequence ID" value="NZ_JAHOPC010000004.1"/>
</dbReference>
<evidence type="ECO:0000256" key="1">
    <source>
        <dbReference type="SAM" id="SignalP"/>
    </source>
</evidence>
<organism evidence="2 3">
    <name type="scientific">Paenarthrobacter aromaticivorans</name>
    <dbReference type="NCBI Taxonomy" id="2849150"/>
    <lineage>
        <taxon>Bacteria</taxon>
        <taxon>Bacillati</taxon>
        <taxon>Actinomycetota</taxon>
        <taxon>Actinomycetes</taxon>
        <taxon>Micrococcales</taxon>
        <taxon>Micrococcaceae</taxon>
        <taxon>Paenarthrobacter</taxon>
    </lineage>
</organism>
<name>A0ABS6I420_9MICC</name>
<dbReference type="EMBL" id="JAHOPC010000004">
    <property type="protein sequence ID" value="MBU8866491.1"/>
    <property type="molecule type" value="Genomic_DNA"/>
</dbReference>
<proteinExistence type="predicted"/>
<evidence type="ECO:0000313" key="2">
    <source>
        <dbReference type="EMBL" id="MBU8866491.1"/>
    </source>
</evidence>
<comment type="caution">
    <text evidence="2">The sequence shown here is derived from an EMBL/GenBank/DDBJ whole genome shotgun (WGS) entry which is preliminary data.</text>
</comment>
<keyword evidence="1" id="KW-0732">Signal</keyword>
<accession>A0ABS6I420</accession>
<feature type="chain" id="PRO_5045403596" evidence="1">
    <location>
        <begin position="30"/>
        <end position="150"/>
    </location>
</feature>
<sequence length="150" mass="15716">MKRLLKARTTTVLLGAILLVGSGIGVASATSQPPAQVVPLAPAVVLGDGVFEKNAAGQTYGLPTEVDGVTVEPDLIRAYATNDRIGYVRNSERKVATGDPSLFKSPEEALQWQANRPKGPVSIGVYDLDGVTVIGEFVFSEGTVTSSTDK</sequence>
<protein>
    <submittedName>
        <fullName evidence="2">Uncharacterized protein</fullName>
    </submittedName>
</protein>
<evidence type="ECO:0000313" key="3">
    <source>
        <dbReference type="Proteomes" id="UP000824166"/>
    </source>
</evidence>